<dbReference type="OrthoDB" id="1745225at2759"/>
<evidence type="ECO:0000259" key="2">
    <source>
        <dbReference type="Pfam" id="PF22936"/>
    </source>
</evidence>
<sequence>MEGGNDPMTMLAGRGSRFNNQSQNSQYPPQNSQYPPNTSQSKKNQGHTKETCYRILCFPTDFKSKRRVSTDEDSIPHAHVSTAEAASSTSGGGTAVASGSDLLTSIFHMMVSQPTGSCKANAITGMNVKHDNVNVENLKWIIDSGATHHVTYYDKILHDYKQLTESNPNKVQVPTGNKIQIDHIGNAVILKNISWKMCYMISSRSSSYKQQNDRFEVVASQIGASLYESNEAHFHFKE</sequence>
<comment type="caution">
    <text evidence="3">The sequence shown here is derived from an EMBL/GenBank/DDBJ whole genome shotgun (WGS) entry which is preliminary data.</text>
</comment>
<dbReference type="InterPro" id="IPR054722">
    <property type="entry name" value="PolX-like_BBD"/>
</dbReference>
<dbReference type="Proteomes" id="UP000824120">
    <property type="component" value="Chromosome 2"/>
</dbReference>
<evidence type="ECO:0000313" key="3">
    <source>
        <dbReference type="EMBL" id="KAG5627811.1"/>
    </source>
</evidence>
<reference evidence="3 4" key="1">
    <citation type="submission" date="2020-09" db="EMBL/GenBank/DDBJ databases">
        <title>De no assembly of potato wild relative species, Solanum commersonii.</title>
        <authorList>
            <person name="Cho K."/>
        </authorList>
    </citation>
    <scope>NUCLEOTIDE SEQUENCE [LARGE SCALE GENOMIC DNA]</scope>
    <source>
        <strain evidence="3">LZ3.2</strain>
        <tissue evidence="3">Leaf</tissue>
    </source>
</reference>
<feature type="compositionally biased region" description="Low complexity" evidence="1">
    <location>
        <begin position="77"/>
        <end position="94"/>
    </location>
</feature>
<feature type="region of interest" description="Disordered" evidence="1">
    <location>
        <begin position="66"/>
        <end position="94"/>
    </location>
</feature>
<feature type="compositionally biased region" description="Low complexity" evidence="1">
    <location>
        <begin position="19"/>
        <end position="41"/>
    </location>
</feature>
<proteinExistence type="predicted"/>
<dbReference type="EMBL" id="JACXVP010000002">
    <property type="protein sequence ID" value="KAG5627811.1"/>
    <property type="molecule type" value="Genomic_DNA"/>
</dbReference>
<protein>
    <recommendedName>
        <fullName evidence="2">Retrovirus-related Pol polyprotein from transposon TNT 1-94-like beta-barrel domain-containing protein</fullName>
    </recommendedName>
</protein>
<organism evidence="3 4">
    <name type="scientific">Solanum commersonii</name>
    <name type="common">Commerson's wild potato</name>
    <name type="synonym">Commerson's nightshade</name>
    <dbReference type="NCBI Taxonomy" id="4109"/>
    <lineage>
        <taxon>Eukaryota</taxon>
        <taxon>Viridiplantae</taxon>
        <taxon>Streptophyta</taxon>
        <taxon>Embryophyta</taxon>
        <taxon>Tracheophyta</taxon>
        <taxon>Spermatophyta</taxon>
        <taxon>Magnoliopsida</taxon>
        <taxon>eudicotyledons</taxon>
        <taxon>Gunneridae</taxon>
        <taxon>Pentapetalae</taxon>
        <taxon>asterids</taxon>
        <taxon>lamiids</taxon>
        <taxon>Solanales</taxon>
        <taxon>Solanaceae</taxon>
        <taxon>Solanoideae</taxon>
        <taxon>Solaneae</taxon>
        <taxon>Solanum</taxon>
    </lineage>
</organism>
<accession>A0A9J6AU56</accession>
<evidence type="ECO:0000313" key="4">
    <source>
        <dbReference type="Proteomes" id="UP000824120"/>
    </source>
</evidence>
<dbReference type="Pfam" id="PF22936">
    <property type="entry name" value="Pol_BBD"/>
    <property type="match status" value="1"/>
</dbReference>
<keyword evidence="4" id="KW-1185">Reference proteome</keyword>
<evidence type="ECO:0000256" key="1">
    <source>
        <dbReference type="SAM" id="MobiDB-lite"/>
    </source>
</evidence>
<dbReference type="AlphaFoldDB" id="A0A9J6AU56"/>
<feature type="region of interest" description="Disordered" evidence="1">
    <location>
        <begin position="1"/>
        <end position="47"/>
    </location>
</feature>
<name>A0A9J6AU56_SOLCO</name>
<gene>
    <name evidence="3" type="ORF">H5410_013029</name>
</gene>
<feature type="domain" description="Retrovirus-related Pol polyprotein from transposon TNT 1-94-like beta-barrel" evidence="2">
    <location>
        <begin position="140"/>
        <end position="189"/>
    </location>
</feature>